<dbReference type="CDD" id="cd03365">
    <property type="entry name" value="TOPRIM_TopoIIA"/>
    <property type="match status" value="1"/>
</dbReference>
<keyword evidence="11 15" id="KW-0799">Topoisomerase</keyword>
<dbReference type="Gene3D" id="3.40.50.670">
    <property type="match status" value="1"/>
</dbReference>
<dbReference type="GO" id="GO:0000819">
    <property type="term" value="P:sister chromatid segregation"/>
    <property type="evidence" value="ECO:0007669"/>
    <property type="project" value="TreeGrafter"/>
</dbReference>
<feature type="compositionally biased region" description="Basic residues" evidence="18">
    <location>
        <begin position="46"/>
        <end position="58"/>
    </location>
</feature>
<dbReference type="EMBL" id="WIUZ02000006">
    <property type="protein sequence ID" value="KAF9785822.1"/>
    <property type="molecule type" value="Genomic_DNA"/>
</dbReference>
<feature type="compositionally biased region" description="Basic residues" evidence="18">
    <location>
        <begin position="1356"/>
        <end position="1365"/>
    </location>
</feature>
<dbReference type="FunFam" id="3.30.1360.40:FF:000003">
    <property type="entry name" value="DNA topoisomerase 2"/>
    <property type="match status" value="1"/>
</dbReference>
<dbReference type="GO" id="GO:0006265">
    <property type="term" value="P:DNA topological change"/>
    <property type="evidence" value="ECO:0007669"/>
    <property type="project" value="UniProtKB-UniRule"/>
</dbReference>
<evidence type="ECO:0000256" key="15">
    <source>
        <dbReference type="PROSITE-ProRule" id="PRU01384"/>
    </source>
</evidence>
<dbReference type="Gene3D" id="3.30.1360.40">
    <property type="match status" value="1"/>
</dbReference>
<dbReference type="InterPro" id="IPR018522">
    <property type="entry name" value="TopoIIA_CS"/>
</dbReference>
<evidence type="ECO:0000256" key="6">
    <source>
        <dbReference type="ARBA" id="ARBA00019635"/>
    </source>
</evidence>
<dbReference type="CDD" id="cd00187">
    <property type="entry name" value="TOP4c"/>
    <property type="match status" value="1"/>
</dbReference>
<dbReference type="PROSITE" id="PS50880">
    <property type="entry name" value="TOPRIM"/>
    <property type="match status" value="1"/>
</dbReference>
<dbReference type="Gene3D" id="3.30.1490.30">
    <property type="match status" value="1"/>
</dbReference>
<dbReference type="InterPro" id="IPR001241">
    <property type="entry name" value="Topo_IIA"/>
</dbReference>
<dbReference type="Gene3D" id="1.10.268.10">
    <property type="entry name" value="Topoisomerase, domain 3"/>
    <property type="match status" value="1"/>
</dbReference>
<feature type="compositionally biased region" description="Acidic residues" evidence="18">
    <location>
        <begin position="1461"/>
        <end position="1470"/>
    </location>
</feature>
<keyword evidence="13 15" id="KW-0413">Isomerase</keyword>
<evidence type="ECO:0000256" key="16">
    <source>
        <dbReference type="RuleBase" id="RU362094"/>
    </source>
</evidence>
<dbReference type="Pfam" id="PF00521">
    <property type="entry name" value="DNA_topoisoIV"/>
    <property type="match status" value="1"/>
</dbReference>
<evidence type="ECO:0000259" key="19">
    <source>
        <dbReference type="PROSITE" id="PS50880"/>
    </source>
</evidence>
<dbReference type="SMART" id="SM00387">
    <property type="entry name" value="HATPase_c"/>
    <property type="match status" value="1"/>
</dbReference>
<feature type="domain" description="Topo IIA-type catalytic" evidence="20">
    <location>
        <begin position="775"/>
        <end position="1221"/>
    </location>
</feature>
<evidence type="ECO:0000256" key="10">
    <source>
        <dbReference type="ARBA" id="ARBA00022842"/>
    </source>
</evidence>
<dbReference type="InterPro" id="IPR003594">
    <property type="entry name" value="HATPase_dom"/>
</dbReference>
<dbReference type="EC" id="5.6.2.2" evidence="5 16"/>
<comment type="similarity">
    <text evidence="4 16">Belongs to the type II topoisomerase family.</text>
</comment>
<dbReference type="PANTHER" id="PTHR10169:SF38">
    <property type="entry name" value="DNA TOPOISOMERASE 2"/>
    <property type="match status" value="1"/>
</dbReference>
<feature type="region of interest" description="Disordered" evidence="18">
    <location>
        <begin position="1"/>
        <end position="101"/>
    </location>
</feature>
<dbReference type="Gene3D" id="3.90.199.10">
    <property type="entry name" value="Topoisomerase II, domain 5"/>
    <property type="match status" value="1"/>
</dbReference>
<dbReference type="Gene3D" id="3.30.565.10">
    <property type="entry name" value="Histidine kinase-like ATPase, C-terminal domain"/>
    <property type="match status" value="1"/>
</dbReference>
<dbReference type="Pfam" id="PF00204">
    <property type="entry name" value="DNA_gyraseB"/>
    <property type="match status" value="1"/>
</dbReference>
<evidence type="ECO:0000256" key="11">
    <source>
        <dbReference type="ARBA" id="ARBA00023029"/>
    </source>
</evidence>
<evidence type="ECO:0000256" key="12">
    <source>
        <dbReference type="ARBA" id="ARBA00023125"/>
    </source>
</evidence>
<evidence type="ECO:0000256" key="4">
    <source>
        <dbReference type="ARBA" id="ARBA00011080"/>
    </source>
</evidence>
<dbReference type="PRINTS" id="PR00418">
    <property type="entry name" value="TPI2FAMILY"/>
</dbReference>
<dbReference type="InterPro" id="IPR034157">
    <property type="entry name" value="TOPRIM_TopoII"/>
</dbReference>
<comment type="function">
    <text evidence="14 16">Control of topological states of DNA by transient breakage and subsequent rejoining of DNA strands. Topoisomerase II makes double-strand breaks.</text>
</comment>
<dbReference type="OrthoDB" id="276498at2759"/>
<feature type="compositionally biased region" description="Acidic residues" evidence="18">
    <location>
        <begin position="1"/>
        <end position="22"/>
    </location>
</feature>
<feature type="compositionally biased region" description="Acidic residues" evidence="18">
    <location>
        <begin position="1491"/>
        <end position="1506"/>
    </location>
</feature>
<accession>A0A9P6HFA9</accession>
<protein>
    <recommendedName>
        <fullName evidence="6 16">DNA topoisomerase 2</fullName>
        <ecNumber evidence="5 16">5.6.2.2</ecNumber>
    </recommendedName>
</protein>
<feature type="compositionally biased region" description="Basic and acidic residues" evidence="18">
    <location>
        <begin position="1407"/>
        <end position="1418"/>
    </location>
</feature>
<evidence type="ECO:0000256" key="3">
    <source>
        <dbReference type="ARBA" id="ARBA00001946"/>
    </source>
</evidence>
<evidence type="ECO:0000256" key="5">
    <source>
        <dbReference type="ARBA" id="ARBA00012895"/>
    </source>
</evidence>
<dbReference type="CDD" id="cd16930">
    <property type="entry name" value="HATPase_TopII-like"/>
    <property type="match status" value="1"/>
</dbReference>
<evidence type="ECO:0000256" key="13">
    <source>
        <dbReference type="ARBA" id="ARBA00023235"/>
    </source>
</evidence>
<dbReference type="Pfam" id="PF02518">
    <property type="entry name" value="HATPase_c"/>
    <property type="match status" value="1"/>
</dbReference>
<evidence type="ECO:0000256" key="1">
    <source>
        <dbReference type="ARBA" id="ARBA00000185"/>
    </source>
</evidence>
<sequence length="1506" mass="168561">MSSSDEENFNIDISEDESEEDYAPVVKKKTTTAAKKSDAKVSAKQTAKKSVTKPKAAKKAALVDKDANAGSDEEMSSDGGLSTSNDVQAAQRGSKKTASEKYTKLSQLEHILKRPDMYIGSIELTSQVMWTYDSEQKRMVNREVKYVPGFFKIVDEILVNAADHKVNDANMDVIKATIDVEEGVISVYNNGSGIPIEMHSKEKIYIPELIFGHLLSGSNYDDTQKKLTGGRNGYGAKLANIYSHEFSVETVSGGQKYVQTWTKNMTNVGKAKITKNTKEEYTKITFKPDLARFGMTSIDDDTVSLLKKRVFDLAGTTKDVKVHLDGERLKIKGFKQYVDMYINSAAADQANASGGAVQIKPSVVYEVVNNRWEVGFAVSDGTFRQVSFANSISTTKGGTHVNIIADQISKGIIAHISKKNKGAAVKPAQIKNHMWIFVNALIENPTFDGQTKENLTLPASKFGSKPVISEEFVKKVQKSPIIEHVLNWAKYKADQDLKKTDGKSRRNRLTGMTKLADANNAGGKHSDRCTLILTEGDSAKALAVAGLGVVGRDNFGVFPLRGKLLNVRDARHDQIMKNEEIQAIKKIMGLQHNKTYQNVTGLRYGRLMIMTDQDHDGSHIKGLIINLLDCFFPTLLKIPEFLCEFVTPIVRVTKGKQRKDFFTIPEYEQWLEETPDARKWESKYYKGLGTSKDSDARDYFGNMKKHTIAFSTIEDGDKDLINLAFSKDKADDRKEWLRQFKPGTYLNHDTDEIPFSDFINKELILFSMADNVRSIPSMCDGLKPGQRKVIWGCFKRKLKKEIKVAQLVGYISEHAAYHHGEQSLTMTIVNLAQDYIGSNNLNLLLPNGQFGTRDQGGKDHASARYIFTEPAPIARAVFHPDDDPLLSYLKDDNDLIEPEYYLPVLPMVLINGAEGIGTGWSTNVPCYNPEDIIANIRLLMDGKEQVPMLPWWRGFNGAVKKVAEHKYEVTGIVRKINDTTVEITELPVHKWTQSYKAELEAMIGEKGDGPVKDYKEHHDNRNVHFVVTMTANGLVEAEKKGLTEFFKLTGKVNTGNMMCFNPECKIKKYGSPEEIIEEFYPVRLAYYQKRKDHLAAELQTQLDRLNNQARFIQMIINKQLSVSNRKKGDIVHELRKMGFRPFPKVSKAKAAGETEDVAPDPDEEEPDEEGTDADFDYLLGMQIWSLTKEKIEKLLKQALDKEAELLVLLEKSPISLWNADLDRFLDEWFKTNKNWVAAATLDANGKPIKRKQAVLETRKSMGKKAKKYEDESEEEFQPTKAKVKTKPKAGPSKIKDEDGGFDDPPVKKPPPKKAPVKKEESGSEAEVAPQAKGRKAVAKKEDSDLEMDDDSAPKKAAPKSKKRLIPKRETDSDVEFLDKPIPKGKGKEKEQPSKKRKGSEDQESDDEPGRPVKAKKETSQSSVTDFFTKKPETAKKAAGSRTVSGSKPKAKPPAKKLVESGGEDEDEDSDIPPPPPRRPVARAVKKYVEIPSDEGETEGDSMYQDD</sequence>
<dbReference type="InterPro" id="IPR013760">
    <property type="entry name" value="Topo_IIA-like_dom_sf"/>
</dbReference>
<dbReference type="GO" id="GO:0046872">
    <property type="term" value="F:metal ion binding"/>
    <property type="evidence" value="ECO:0007669"/>
    <property type="project" value="UniProtKB-KW"/>
</dbReference>
<comment type="cofactor">
    <cofactor evidence="3">
        <name>Mg(2+)</name>
        <dbReference type="ChEBI" id="CHEBI:18420"/>
    </cofactor>
</comment>
<dbReference type="InterPro" id="IPR020568">
    <property type="entry name" value="Ribosomal_Su5_D2-typ_SF"/>
</dbReference>
<dbReference type="InterPro" id="IPR013757">
    <property type="entry name" value="Topo_IIA_A_a_sf"/>
</dbReference>
<name>A0A9P6HFA9_9AGAM</name>
<dbReference type="InterPro" id="IPR006171">
    <property type="entry name" value="TOPRIM_dom"/>
</dbReference>
<evidence type="ECO:0000256" key="9">
    <source>
        <dbReference type="ARBA" id="ARBA00022840"/>
    </source>
</evidence>
<dbReference type="InterPro" id="IPR036890">
    <property type="entry name" value="HATPase_C_sf"/>
</dbReference>
<dbReference type="FunFam" id="3.30.565.10:FF:000004">
    <property type="entry name" value="DNA topoisomerase 2"/>
    <property type="match status" value="1"/>
</dbReference>
<feature type="compositionally biased region" description="Polar residues" evidence="18">
    <location>
        <begin position="79"/>
        <end position="88"/>
    </location>
</feature>
<dbReference type="CDD" id="cd03481">
    <property type="entry name" value="TopoIIA_Trans_ScTopoIIA"/>
    <property type="match status" value="1"/>
</dbReference>
<evidence type="ECO:0000256" key="14">
    <source>
        <dbReference type="ARBA" id="ARBA00053943"/>
    </source>
</evidence>
<dbReference type="GO" id="GO:0003677">
    <property type="term" value="F:DNA binding"/>
    <property type="evidence" value="ECO:0007669"/>
    <property type="project" value="UniProtKB-UniRule"/>
</dbReference>
<organism evidence="21 22">
    <name type="scientific">Thelephora terrestris</name>
    <dbReference type="NCBI Taxonomy" id="56493"/>
    <lineage>
        <taxon>Eukaryota</taxon>
        <taxon>Fungi</taxon>
        <taxon>Dikarya</taxon>
        <taxon>Basidiomycota</taxon>
        <taxon>Agaricomycotina</taxon>
        <taxon>Agaricomycetes</taxon>
        <taxon>Thelephorales</taxon>
        <taxon>Thelephoraceae</taxon>
        <taxon>Thelephora</taxon>
    </lineage>
</organism>
<dbReference type="GO" id="GO:0003918">
    <property type="term" value="F:DNA topoisomerase type II (double strand cut, ATP-hydrolyzing) activity"/>
    <property type="evidence" value="ECO:0007669"/>
    <property type="project" value="UniProtKB-UniRule"/>
</dbReference>
<comment type="cofactor">
    <cofactor evidence="2">
        <name>Ca(2+)</name>
        <dbReference type="ChEBI" id="CHEBI:29108"/>
    </cofactor>
</comment>
<keyword evidence="22" id="KW-1185">Reference proteome</keyword>
<evidence type="ECO:0000313" key="22">
    <source>
        <dbReference type="Proteomes" id="UP000736335"/>
    </source>
</evidence>
<evidence type="ECO:0000256" key="8">
    <source>
        <dbReference type="ARBA" id="ARBA00022741"/>
    </source>
</evidence>
<feature type="compositionally biased region" description="Basic and acidic residues" evidence="18">
    <location>
        <begin position="1366"/>
        <end position="1393"/>
    </location>
</feature>
<reference evidence="21" key="1">
    <citation type="journal article" date="2020" name="Nat. Commun.">
        <title>Large-scale genome sequencing of mycorrhizal fungi provides insights into the early evolution of symbiotic traits.</title>
        <authorList>
            <person name="Miyauchi S."/>
            <person name="Kiss E."/>
            <person name="Kuo A."/>
            <person name="Drula E."/>
            <person name="Kohler A."/>
            <person name="Sanchez-Garcia M."/>
            <person name="Morin E."/>
            <person name="Andreopoulos B."/>
            <person name="Barry K.W."/>
            <person name="Bonito G."/>
            <person name="Buee M."/>
            <person name="Carver A."/>
            <person name="Chen C."/>
            <person name="Cichocki N."/>
            <person name="Clum A."/>
            <person name="Culley D."/>
            <person name="Crous P.W."/>
            <person name="Fauchery L."/>
            <person name="Girlanda M."/>
            <person name="Hayes R.D."/>
            <person name="Keri Z."/>
            <person name="LaButti K."/>
            <person name="Lipzen A."/>
            <person name="Lombard V."/>
            <person name="Magnuson J."/>
            <person name="Maillard F."/>
            <person name="Murat C."/>
            <person name="Nolan M."/>
            <person name="Ohm R.A."/>
            <person name="Pangilinan J."/>
            <person name="Pereira M.F."/>
            <person name="Perotto S."/>
            <person name="Peter M."/>
            <person name="Pfister S."/>
            <person name="Riley R."/>
            <person name="Sitrit Y."/>
            <person name="Stielow J.B."/>
            <person name="Szollosi G."/>
            <person name="Zifcakova L."/>
            <person name="Stursova M."/>
            <person name="Spatafora J.W."/>
            <person name="Tedersoo L."/>
            <person name="Vaario L.M."/>
            <person name="Yamada A."/>
            <person name="Yan M."/>
            <person name="Wang P."/>
            <person name="Xu J."/>
            <person name="Bruns T."/>
            <person name="Baldrian P."/>
            <person name="Vilgalys R."/>
            <person name="Dunand C."/>
            <person name="Henrissat B."/>
            <person name="Grigoriev I.V."/>
            <person name="Hibbett D."/>
            <person name="Nagy L.G."/>
            <person name="Martin F.M."/>
        </authorList>
    </citation>
    <scope>NUCLEOTIDE SEQUENCE</scope>
    <source>
        <strain evidence="21">UH-Tt-Lm1</strain>
    </source>
</reference>
<feature type="region of interest" description="Disordered" evidence="18">
    <location>
        <begin position="1262"/>
        <end position="1506"/>
    </location>
</feature>
<dbReference type="Pfam" id="PF16898">
    <property type="entry name" value="TOPRIM_C"/>
    <property type="match status" value="1"/>
</dbReference>
<keyword evidence="17" id="KW-0175">Coiled coil</keyword>
<proteinExistence type="inferred from homology"/>
<evidence type="ECO:0000259" key="20">
    <source>
        <dbReference type="PROSITE" id="PS52040"/>
    </source>
</evidence>
<keyword evidence="7" id="KW-0479">Metal-binding</keyword>
<dbReference type="FunFam" id="3.30.1490.30:FF:000001">
    <property type="entry name" value="DNA topoisomerase 2"/>
    <property type="match status" value="1"/>
</dbReference>
<evidence type="ECO:0000256" key="18">
    <source>
        <dbReference type="SAM" id="MobiDB-lite"/>
    </source>
</evidence>
<dbReference type="PROSITE" id="PS00177">
    <property type="entry name" value="TOPOISOMERASE_II"/>
    <property type="match status" value="1"/>
</dbReference>
<dbReference type="SMART" id="SM00433">
    <property type="entry name" value="TOP2c"/>
    <property type="match status" value="1"/>
</dbReference>
<dbReference type="InterPro" id="IPR050634">
    <property type="entry name" value="DNA_Topoisomerase_II"/>
</dbReference>
<dbReference type="Gene3D" id="3.30.230.10">
    <property type="match status" value="1"/>
</dbReference>
<dbReference type="GO" id="GO:0005634">
    <property type="term" value="C:nucleus"/>
    <property type="evidence" value="ECO:0007669"/>
    <property type="project" value="TreeGrafter"/>
</dbReference>
<dbReference type="InterPro" id="IPR014721">
    <property type="entry name" value="Ribsml_uS5_D2-typ_fold_subgr"/>
</dbReference>
<dbReference type="GO" id="GO:0005524">
    <property type="term" value="F:ATP binding"/>
    <property type="evidence" value="ECO:0007669"/>
    <property type="project" value="UniProtKB-UniRule"/>
</dbReference>
<dbReference type="PRINTS" id="PR01158">
    <property type="entry name" value="TOPISMRASEII"/>
</dbReference>
<dbReference type="Proteomes" id="UP000736335">
    <property type="component" value="Unassembled WGS sequence"/>
</dbReference>
<dbReference type="FunFam" id="3.30.230.10:FF:000008">
    <property type="entry name" value="DNA topoisomerase 2"/>
    <property type="match status" value="1"/>
</dbReference>
<feature type="active site" description="O-(5'-phospho-DNA)-tyrosine intermediate" evidence="15">
    <location>
        <position position="865"/>
    </location>
</feature>
<dbReference type="FunFam" id="3.40.50.670:FF:000001">
    <property type="entry name" value="DNA topoisomerase 2"/>
    <property type="match status" value="2"/>
</dbReference>
<dbReference type="InterPro" id="IPR013759">
    <property type="entry name" value="Topo_IIA_B_C"/>
</dbReference>
<dbReference type="FunFam" id="3.90.199.10:FF:000002">
    <property type="entry name" value="DNA topoisomerase 2"/>
    <property type="match status" value="1"/>
</dbReference>
<dbReference type="InterPro" id="IPR013506">
    <property type="entry name" value="Topo_IIA_bsu_dom2"/>
</dbReference>
<evidence type="ECO:0000256" key="17">
    <source>
        <dbReference type="SAM" id="Coils"/>
    </source>
</evidence>
<keyword evidence="8 16" id="KW-0547">Nucleotide-binding</keyword>
<feature type="compositionally biased region" description="Acidic residues" evidence="18">
    <location>
        <begin position="1153"/>
        <end position="1171"/>
    </location>
</feature>
<comment type="subunit">
    <text evidence="16">Homodimer.</text>
</comment>
<evidence type="ECO:0000256" key="2">
    <source>
        <dbReference type="ARBA" id="ARBA00001913"/>
    </source>
</evidence>
<feature type="coiled-coil region" evidence="17">
    <location>
        <begin position="1088"/>
        <end position="1115"/>
    </location>
</feature>
<keyword evidence="10" id="KW-0460">Magnesium</keyword>
<dbReference type="SUPFAM" id="SSF54211">
    <property type="entry name" value="Ribosomal protein S5 domain 2-like"/>
    <property type="match status" value="1"/>
</dbReference>
<dbReference type="InterPro" id="IPR001154">
    <property type="entry name" value="TopoII_euk"/>
</dbReference>
<dbReference type="InterPro" id="IPR002205">
    <property type="entry name" value="Topo_IIA_dom_A"/>
</dbReference>
<dbReference type="SMART" id="SM00434">
    <property type="entry name" value="TOP4c"/>
    <property type="match status" value="1"/>
</dbReference>
<dbReference type="PROSITE" id="PS52040">
    <property type="entry name" value="TOPO_IIA"/>
    <property type="match status" value="1"/>
</dbReference>
<keyword evidence="12 15" id="KW-0238">DNA-binding</keyword>
<feature type="region of interest" description="Disordered" evidence="18">
    <location>
        <begin position="1145"/>
        <end position="1171"/>
    </location>
</feature>
<comment type="caution">
    <text evidence="21">The sequence shown here is derived from an EMBL/GenBank/DDBJ whole genome shotgun (WGS) entry which is preliminary data.</text>
</comment>
<dbReference type="InterPro" id="IPR013758">
    <property type="entry name" value="Topo_IIA_A/C_ab"/>
</dbReference>
<keyword evidence="9 16" id="KW-0067">ATP-binding</keyword>
<evidence type="ECO:0000256" key="7">
    <source>
        <dbReference type="ARBA" id="ARBA00022723"/>
    </source>
</evidence>
<gene>
    <name evidence="21" type="ORF">BJ322DRAFT_1122623</name>
</gene>
<dbReference type="GO" id="GO:0000712">
    <property type="term" value="P:resolution of meiotic recombination intermediates"/>
    <property type="evidence" value="ECO:0007669"/>
    <property type="project" value="TreeGrafter"/>
</dbReference>
<dbReference type="SUPFAM" id="SSF55874">
    <property type="entry name" value="ATPase domain of HSP90 chaperone/DNA topoisomerase II/histidine kinase"/>
    <property type="match status" value="1"/>
</dbReference>
<dbReference type="InterPro" id="IPR031660">
    <property type="entry name" value="TOPRIM_C"/>
</dbReference>
<comment type="catalytic activity">
    <reaction evidence="1 15 16">
        <text>ATP-dependent breakage, passage and rejoining of double-stranded DNA.</text>
        <dbReference type="EC" id="5.6.2.2"/>
    </reaction>
</comment>
<dbReference type="PANTHER" id="PTHR10169">
    <property type="entry name" value="DNA TOPOISOMERASE/GYRASE"/>
    <property type="match status" value="1"/>
</dbReference>
<dbReference type="Pfam" id="PF01751">
    <property type="entry name" value="Toprim"/>
    <property type="match status" value="1"/>
</dbReference>
<evidence type="ECO:0000313" key="21">
    <source>
        <dbReference type="EMBL" id="KAF9785822.1"/>
    </source>
</evidence>
<reference evidence="21" key="2">
    <citation type="submission" date="2020-11" db="EMBL/GenBank/DDBJ databases">
        <authorList>
            <consortium name="DOE Joint Genome Institute"/>
            <person name="Kuo A."/>
            <person name="Miyauchi S."/>
            <person name="Kiss E."/>
            <person name="Drula E."/>
            <person name="Kohler A."/>
            <person name="Sanchez-Garcia M."/>
            <person name="Andreopoulos B."/>
            <person name="Barry K.W."/>
            <person name="Bonito G."/>
            <person name="Buee M."/>
            <person name="Carver A."/>
            <person name="Chen C."/>
            <person name="Cichocki N."/>
            <person name="Clum A."/>
            <person name="Culley D."/>
            <person name="Crous P.W."/>
            <person name="Fauchery L."/>
            <person name="Girlanda M."/>
            <person name="Hayes R."/>
            <person name="Keri Z."/>
            <person name="Labutti K."/>
            <person name="Lipzen A."/>
            <person name="Lombard V."/>
            <person name="Magnuson J."/>
            <person name="Maillard F."/>
            <person name="Morin E."/>
            <person name="Murat C."/>
            <person name="Nolan M."/>
            <person name="Ohm R."/>
            <person name="Pangilinan J."/>
            <person name="Pereira M."/>
            <person name="Perotto S."/>
            <person name="Peter M."/>
            <person name="Riley R."/>
            <person name="Sitrit Y."/>
            <person name="Stielow B."/>
            <person name="Szollosi G."/>
            <person name="Zifcakova L."/>
            <person name="Stursova M."/>
            <person name="Spatafora J.W."/>
            <person name="Tedersoo L."/>
            <person name="Vaario L.-M."/>
            <person name="Yamada A."/>
            <person name="Yan M."/>
            <person name="Wang P."/>
            <person name="Xu J."/>
            <person name="Bruns T."/>
            <person name="Baldrian P."/>
            <person name="Vilgalys R."/>
            <person name="Henrissat B."/>
            <person name="Grigoriev I.V."/>
            <person name="Hibbett D."/>
            <person name="Nagy L.G."/>
            <person name="Martin F.M."/>
        </authorList>
    </citation>
    <scope>NUCLEOTIDE SEQUENCE</scope>
    <source>
        <strain evidence="21">UH-Tt-Lm1</strain>
    </source>
</reference>
<dbReference type="SUPFAM" id="SSF56719">
    <property type="entry name" value="Type II DNA topoisomerase"/>
    <property type="match status" value="1"/>
</dbReference>
<feature type="domain" description="Toprim" evidence="19">
    <location>
        <begin position="529"/>
        <end position="643"/>
    </location>
</feature>